<organism evidence="1 2">
    <name type="scientific">Stygiobacter electus</name>
    <dbReference type="NCBI Taxonomy" id="3032292"/>
    <lineage>
        <taxon>Bacteria</taxon>
        <taxon>Pseudomonadati</taxon>
        <taxon>Ignavibacteriota</taxon>
        <taxon>Ignavibacteria</taxon>
        <taxon>Ignavibacteriales</taxon>
        <taxon>Melioribacteraceae</taxon>
        <taxon>Stygiobacter</taxon>
    </lineage>
</organism>
<accession>A0AAE3P067</accession>
<protein>
    <submittedName>
        <fullName evidence="1">Uncharacterized protein</fullName>
    </submittedName>
</protein>
<dbReference type="AlphaFoldDB" id="A0AAE3P067"/>
<dbReference type="RefSeq" id="WP_321535431.1">
    <property type="nucleotide sequence ID" value="NZ_JARGDL010000005.1"/>
</dbReference>
<evidence type="ECO:0000313" key="2">
    <source>
        <dbReference type="Proteomes" id="UP001221302"/>
    </source>
</evidence>
<evidence type="ECO:0000313" key="1">
    <source>
        <dbReference type="EMBL" id="MDF1611664.1"/>
    </source>
</evidence>
<reference evidence="1" key="1">
    <citation type="submission" date="2023-03" db="EMBL/GenBank/DDBJ databases">
        <title>Stygiobacter electus gen. nov., sp. nov., facultatively anaerobic thermotolerant bacterium of the class Ignavibacteria from a well of Yessentuki mineral water deposit.</title>
        <authorList>
            <person name="Podosokorskaya O.A."/>
            <person name="Elcheninov A.G."/>
            <person name="Petrova N.F."/>
            <person name="Zavarzina D.G."/>
            <person name="Kublanov I.V."/>
            <person name="Merkel A.Y."/>
        </authorList>
    </citation>
    <scope>NUCLEOTIDE SEQUENCE</scope>
    <source>
        <strain evidence="1">09-Me</strain>
    </source>
</reference>
<sequence length="51" mass="5939">MKKFVIFILVLILSCNRNEVLNNKESEANKIWFKQANVDLGARIKMIDSEN</sequence>
<dbReference type="Proteomes" id="UP001221302">
    <property type="component" value="Unassembled WGS sequence"/>
</dbReference>
<dbReference type="EMBL" id="JARGDL010000005">
    <property type="protein sequence ID" value="MDF1611664.1"/>
    <property type="molecule type" value="Genomic_DNA"/>
</dbReference>
<keyword evidence="2" id="KW-1185">Reference proteome</keyword>
<dbReference type="PROSITE" id="PS51257">
    <property type="entry name" value="PROKAR_LIPOPROTEIN"/>
    <property type="match status" value="1"/>
</dbReference>
<comment type="caution">
    <text evidence="1">The sequence shown here is derived from an EMBL/GenBank/DDBJ whole genome shotgun (WGS) entry which is preliminary data.</text>
</comment>
<gene>
    <name evidence="1" type="ORF">P0M35_05855</name>
</gene>
<name>A0AAE3P067_9BACT</name>
<proteinExistence type="predicted"/>